<dbReference type="PROSITE" id="PS50043">
    <property type="entry name" value="HTH_LUXR_2"/>
    <property type="match status" value="1"/>
</dbReference>
<keyword evidence="5" id="KW-0597">Phosphoprotein</keyword>
<dbReference type="InterPro" id="IPR000792">
    <property type="entry name" value="Tscrpt_reg_LuxR_C"/>
</dbReference>
<dbReference type="InterPro" id="IPR001789">
    <property type="entry name" value="Sig_transdc_resp-reg_receiver"/>
</dbReference>
<keyword evidence="4" id="KW-0238">DNA-binding</keyword>
<organism evidence="8 9">
    <name type="scientific">Arthrobacter crusticola</name>
    <dbReference type="NCBI Taxonomy" id="2547960"/>
    <lineage>
        <taxon>Bacteria</taxon>
        <taxon>Bacillati</taxon>
        <taxon>Actinomycetota</taxon>
        <taxon>Actinomycetes</taxon>
        <taxon>Micrococcales</taxon>
        <taxon>Micrococcaceae</taxon>
        <taxon>Arthrobacter</taxon>
    </lineage>
</organism>
<dbReference type="GO" id="GO:0006355">
    <property type="term" value="P:regulation of DNA-templated transcription"/>
    <property type="evidence" value="ECO:0007669"/>
    <property type="project" value="InterPro"/>
</dbReference>
<dbReference type="InterPro" id="IPR036890">
    <property type="entry name" value="HATPase_C_sf"/>
</dbReference>
<dbReference type="Gene3D" id="3.40.50.2300">
    <property type="match status" value="1"/>
</dbReference>
<dbReference type="Proteomes" id="UP000295411">
    <property type="component" value="Unassembled WGS sequence"/>
</dbReference>
<name>A0A4R5TZ91_9MICC</name>
<protein>
    <submittedName>
        <fullName evidence="8">GAF domain-containing protein</fullName>
    </submittedName>
</protein>
<dbReference type="OrthoDB" id="144293at2"/>
<dbReference type="SUPFAM" id="SSF46894">
    <property type="entry name" value="C-terminal effector domain of the bipartite response regulators"/>
    <property type="match status" value="1"/>
</dbReference>
<dbReference type="GO" id="GO:0000155">
    <property type="term" value="F:phosphorelay sensor kinase activity"/>
    <property type="evidence" value="ECO:0007669"/>
    <property type="project" value="InterPro"/>
</dbReference>
<dbReference type="InterPro" id="IPR003594">
    <property type="entry name" value="HATPase_dom"/>
</dbReference>
<evidence type="ECO:0000313" key="8">
    <source>
        <dbReference type="EMBL" id="TDK26604.1"/>
    </source>
</evidence>
<feature type="domain" description="HTH luxR-type" evidence="6">
    <location>
        <begin position="547"/>
        <end position="612"/>
    </location>
</feature>
<keyword evidence="9" id="KW-1185">Reference proteome</keyword>
<keyword evidence="1" id="KW-0808">Transferase</keyword>
<feature type="modified residue" description="4-aspartylphosphate" evidence="5">
    <location>
        <position position="458"/>
    </location>
</feature>
<dbReference type="CDD" id="cd06170">
    <property type="entry name" value="LuxR_C_like"/>
    <property type="match status" value="1"/>
</dbReference>
<reference evidence="8 9" key="1">
    <citation type="submission" date="2019-03" db="EMBL/GenBank/DDBJ databases">
        <title>Arthrobacter sp. nov., an bacterium isolated from biocrust in Mu Us Desert.</title>
        <authorList>
            <person name="Lixiong L."/>
        </authorList>
    </citation>
    <scope>NUCLEOTIDE SEQUENCE [LARGE SCALE GENOMIC DNA]</scope>
    <source>
        <strain evidence="8 9">SLN-3</strain>
    </source>
</reference>
<dbReference type="PRINTS" id="PR00038">
    <property type="entry name" value="HTHLUXR"/>
</dbReference>
<dbReference type="SUPFAM" id="SSF55874">
    <property type="entry name" value="ATPase domain of HSP90 chaperone/DNA topoisomerase II/histidine kinase"/>
    <property type="match status" value="1"/>
</dbReference>
<evidence type="ECO:0000256" key="5">
    <source>
        <dbReference type="PROSITE-ProRule" id="PRU00169"/>
    </source>
</evidence>
<dbReference type="GO" id="GO:0003677">
    <property type="term" value="F:DNA binding"/>
    <property type="evidence" value="ECO:0007669"/>
    <property type="project" value="UniProtKB-KW"/>
</dbReference>
<dbReference type="CDD" id="cd16917">
    <property type="entry name" value="HATPase_UhpB-NarQ-NarX-like"/>
    <property type="match status" value="1"/>
</dbReference>
<keyword evidence="2" id="KW-0418">Kinase</keyword>
<dbReference type="SUPFAM" id="SSF52172">
    <property type="entry name" value="CheY-like"/>
    <property type="match status" value="1"/>
</dbReference>
<dbReference type="InterPro" id="IPR016032">
    <property type="entry name" value="Sig_transdc_resp-reg_C-effctor"/>
</dbReference>
<evidence type="ECO:0000256" key="3">
    <source>
        <dbReference type="ARBA" id="ARBA00023012"/>
    </source>
</evidence>
<gene>
    <name evidence="8" type="ORF">E2F48_05290</name>
</gene>
<evidence type="ECO:0000259" key="6">
    <source>
        <dbReference type="PROSITE" id="PS50043"/>
    </source>
</evidence>
<dbReference type="InterPro" id="IPR050482">
    <property type="entry name" value="Sensor_HK_TwoCompSys"/>
</dbReference>
<dbReference type="Pfam" id="PF07730">
    <property type="entry name" value="HisKA_3"/>
    <property type="match status" value="1"/>
</dbReference>
<feature type="domain" description="Response regulatory" evidence="7">
    <location>
        <begin position="406"/>
        <end position="523"/>
    </location>
</feature>
<dbReference type="PANTHER" id="PTHR24421">
    <property type="entry name" value="NITRATE/NITRITE SENSOR PROTEIN NARX-RELATED"/>
    <property type="match status" value="1"/>
</dbReference>
<accession>A0A4R5TZ91</accession>
<dbReference type="EMBL" id="SMTK01000002">
    <property type="protein sequence ID" value="TDK26604.1"/>
    <property type="molecule type" value="Genomic_DNA"/>
</dbReference>
<dbReference type="PANTHER" id="PTHR24421:SF62">
    <property type="entry name" value="SENSORY TRANSDUCTION HISTIDINE KINASE"/>
    <property type="match status" value="1"/>
</dbReference>
<evidence type="ECO:0000256" key="2">
    <source>
        <dbReference type="ARBA" id="ARBA00022777"/>
    </source>
</evidence>
<dbReference type="Pfam" id="PF02518">
    <property type="entry name" value="HATPase_c"/>
    <property type="match status" value="1"/>
</dbReference>
<sequence>MQLSTPERPKQPLATARSELDRITELAGDLAGQFELVPLLERVLGHAVALLGCESGSISIVHESEGYYRKEVDQGVGCLEGQTFPLTEGLTGQIVKRRGTVILDRYASVPTGHISPDDPRWGSAVIGVPISWDGGIIGTFAIFSDGPGRTFTAADASLVELFANHAAIAIMNSRLHNAAAGREREAAVAGERERAVRDVHETIGRSLGSLLLHLDRADKATPAGSPATQHIDSARVLAHEALFDTRRTVLGLGPSSLAGKTLEEAVRSELKRVEATSSLDATLSVVGQPHDLAAEVAHQVFMIVQEAVGNVVAHAHAGICRVGLFYNAAGITAVIEDNGRGFDAAAKRGTEGSPSSSASLGLHGMAARAHYLRGELSIDSTPGWGTSVRAEVPYSASGEVSRERWQVLVACVQPMVRAGLVRLLETSEPSVQVMGEPGSLEDLVESISLLQPDMIVLDWDLLEQYTAARQTGSAEDPVDRPVVAVVDSPTLDQLRLAAASGVRGFLSSKSTPAEVARVVVAAARGDALLDGAVFTRFTEAHGNAAAQEERSVRLTARELEVRDLLGQGLADKQIASRLAISVKTVEKHVGAMLRKTGARNRTMLVGLQHQSQ</sequence>
<dbReference type="SMART" id="SM00421">
    <property type="entry name" value="HTH_LUXR"/>
    <property type="match status" value="1"/>
</dbReference>
<dbReference type="AlphaFoldDB" id="A0A4R5TZ91"/>
<dbReference type="GO" id="GO:0016020">
    <property type="term" value="C:membrane"/>
    <property type="evidence" value="ECO:0007669"/>
    <property type="project" value="InterPro"/>
</dbReference>
<dbReference type="SMART" id="SM00065">
    <property type="entry name" value="GAF"/>
    <property type="match status" value="1"/>
</dbReference>
<dbReference type="Pfam" id="PF00196">
    <property type="entry name" value="GerE"/>
    <property type="match status" value="1"/>
</dbReference>
<evidence type="ECO:0000313" key="9">
    <source>
        <dbReference type="Proteomes" id="UP000295411"/>
    </source>
</evidence>
<dbReference type="InterPro" id="IPR011006">
    <property type="entry name" value="CheY-like_superfamily"/>
</dbReference>
<comment type="caution">
    <text evidence="8">The sequence shown here is derived from an EMBL/GenBank/DDBJ whole genome shotgun (WGS) entry which is preliminary data.</text>
</comment>
<evidence type="ECO:0000259" key="7">
    <source>
        <dbReference type="PROSITE" id="PS50110"/>
    </source>
</evidence>
<evidence type="ECO:0000256" key="1">
    <source>
        <dbReference type="ARBA" id="ARBA00022679"/>
    </source>
</evidence>
<dbReference type="GO" id="GO:0046983">
    <property type="term" value="F:protein dimerization activity"/>
    <property type="evidence" value="ECO:0007669"/>
    <property type="project" value="InterPro"/>
</dbReference>
<keyword evidence="3" id="KW-0902">Two-component regulatory system</keyword>
<dbReference type="InterPro" id="IPR029016">
    <property type="entry name" value="GAF-like_dom_sf"/>
</dbReference>
<dbReference type="PROSITE" id="PS50110">
    <property type="entry name" value="RESPONSE_REGULATORY"/>
    <property type="match status" value="1"/>
</dbReference>
<evidence type="ECO:0000256" key="4">
    <source>
        <dbReference type="ARBA" id="ARBA00023125"/>
    </source>
</evidence>
<dbReference type="Gene3D" id="1.20.5.1930">
    <property type="match status" value="1"/>
</dbReference>
<dbReference type="Pfam" id="PF13185">
    <property type="entry name" value="GAF_2"/>
    <property type="match status" value="1"/>
</dbReference>
<dbReference type="Gene3D" id="3.30.450.40">
    <property type="match status" value="1"/>
</dbReference>
<dbReference type="RefSeq" id="WP_133402964.1">
    <property type="nucleotide sequence ID" value="NZ_SMTK01000002.1"/>
</dbReference>
<dbReference type="InterPro" id="IPR011712">
    <property type="entry name" value="Sig_transdc_His_kin_sub3_dim/P"/>
</dbReference>
<dbReference type="Gene3D" id="3.30.565.10">
    <property type="entry name" value="Histidine kinase-like ATPase, C-terminal domain"/>
    <property type="match status" value="1"/>
</dbReference>
<dbReference type="SUPFAM" id="SSF55781">
    <property type="entry name" value="GAF domain-like"/>
    <property type="match status" value="1"/>
</dbReference>
<dbReference type="InterPro" id="IPR003018">
    <property type="entry name" value="GAF"/>
</dbReference>
<proteinExistence type="predicted"/>